<dbReference type="EMBL" id="PVTV01000011">
    <property type="protein sequence ID" value="PRY99636.1"/>
    <property type="molecule type" value="Genomic_DNA"/>
</dbReference>
<evidence type="ECO:0000256" key="5">
    <source>
        <dbReference type="ARBA" id="ARBA00023136"/>
    </source>
</evidence>
<proteinExistence type="predicted"/>
<keyword evidence="3 6" id="KW-0812">Transmembrane</keyword>
<protein>
    <submittedName>
        <fullName evidence="7">Uncharacterized membrane protein YbhN (UPF0104 family)</fullName>
    </submittedName>
</protein>
<evidence type="ECO:0000256" key="6">
    <source>
        <dbReference type="SAM" id="Phobius"/>
    </source>
</evidence>
<comment type="subcellular location">
    <subcellularLocation>
        <location evidence="1">Cell membrane</location>
        <topology evidence="1">Multi-pass membrane protein</topology>
    </subcellularLocation>
</comment>
<dbReference type="InterPro" id="IPR022791">
    <property type="entry name" value="L-PG_synthase/AglD"/>
</dbReference>
<feature type="transmembrane region" description="Helical" evidence="6">
    <location>
        <begin position="224"/>
        <end position="242"/>
    </location>
</feature>
<feature type="transmembrane region" description="Helical" evidence="6">
    <location>
        <begin position="292"/>
        <end position="314"/>
    </location>
</feature>
<keyword evidence="8" id="KW-1185">Reference proteome</keyword>
<feature type="transmembrane region" description="Helical" evidence="6">
    <location>
        <begin position="249"/>
        <end position="272"/>
    </location>
</feature>
<accession>A0A2T0XL34</accession>
<evidence type="ECO:0000256" key="1">
    <source>
        <dbReference type="ARBA" id="ARBA00004651"/>
    </source>
</evidence>
<name>A0A2T0XL34_9BURK</name>
<evidence type="ECO:0000256" key="2">
    <source>
        <dbReference type="ARBA" id="ARBA00022475"/>
    </source>
</evidence>
<feature type="transmembrane region" description="Helical" evidence="6">
    <location>
        <begin position="138"/>
        <end position="159"/>
    </location>
</feature>
<dbReference type="Pfam" id="PF03706">
    <property type="entry name" value="LPG_synthase_TM"/>
    <property type="match status" value="1"/>
</dbReference>
<dbReference type="Proteomes" id="UP000238308">
    <property type="component" value="Unassembled WGS sequence"/>
</dbReference>
<dbReference type="AlphaFoldDB" id="A0A2T0XL34"/>
<keyword evidence="4 6" id="KW-1133">Transmembrane helix</keyword>
<feature type="transmembrane region" description="Helical" evidence="6">
    <location>
        <begin position="45"/>
        <end position="65"/>
    </location>
</feature>
<evidence type="ECO:0000313" key="7">
    <source>
        <dbReference type="EMBL" id="PRY99636.1"/>
    </source>
</evidence>
<gene>
    <name evidence="7" type="ORF">BCM14_1088</name>
</gene>
<evidence type="ECO:0000313" key="8">
    <source>
        <dbReference type="Proteomes" id="UP000238308"/>
    </source>
</evidence>
<feature type="transmembrane region" description="Helical" evidence="6">
    <location>
        <begin position="165"/>
        <end position="186"/>
    </location>
</feature>
<reference evidence="7 8" key="1">
    <citation type="submission" date="2018-03" db="EMBL/GenBank/DDBJ databases">
        <title>Genomic Encyclopedia of Type Strains, Phase III (KMG-III): the genomes of soil and plant-associated and newly described type strains.</title>
        <authorList>
            <person name="Whitman W."/>
        </authorList>
    </citation>
    <scope>NUCLEOTIDE SEQUENCE [LARGE SCALE GENOMIC DNA]</scope>
    <source>
        <strain evidence="7 8">MWH-P2sevCIIIb</strain>
    </source>
</reference>
<evidence type="ECO:0000256" key="4">
    <source>
        <dbReference type="ARBA" id="ARBA00022989"/>
    </source>
</evidence>
<organism evidence="7 8">
    <name type="scientific">Jezberella montanilacus</name>
    <dbReference type="NCBI Taxonomy" id="323426"/>
    <lineage>
        <taxon>Bacteria</taxon>
        <taxon>Pseudomonadati</taxon>
        <taxon>Pseudomonadota</taxon>
        <taxon>Betaproteobacteria</taxon>
        <taxon>Burkholderiales</taxon>
        <taxon>Alcaligenaceae</taxon>
        <taxon>Jezberella</taxon>
    </lineage>
</organism>
<dbReference type="GO" id="GO:0005886">
    <property type="term" value="C:plasma membrane"/>
    <property type="evidence" value="ECO:0007669"/>
    <property type="project" value="UniProtKB-SubCell"/>
</dbReference>
<dbReference type="RefSeq" id="WP_259673428.1">
    <property type="nucleotide sequence ID" value="NZ_PVTV01000011.1"/>
</dbReference>
<keyword evidence="2" id="KW-1003">Cell membrane</keyword>
<keyword evidence="5 6" id="KW-0472">Membrane</keyword>
<dbReference type="PANTHER" id="PTHR40277">
    <property type="entry name" value="BLL5419 PROTEIN"/>
    <property type="match status" value="1"/>
</dbReference>
<dbReference type="PANTHER" id="PTHR40277:SF1">
    <property type="entry name" value="BLL5419 PROTEIN"/>
    <property type="match status" value="1"/>
</dbReference>
<sequence length="331" mass="35573">MKTRLKFIGPYLRIGFSILLLWLAFRGVDWKTLRSADIEVSPKWLIFAMLIMLLGTVLASFRWAWIARSAGINLPIARFIKIYFAGLLINQGLPTMIGGDSYRAIEAHRLSVTINPAVEPTKLRIGFFVVLLDRGLGFVGNNIVGASGLIFAGSLITAWATTLGVAVLAAMLGGMALCALLLAWPTSHSLVNIVLKKLHLSAGLPALTIALGSPTFIVQLMLSVAVHLCGICGFGFCLRAYGAAVPIEALMVALPALGLLTLLPISISGWGLRESTFATVLVLWNVDPTITLISSVSFGLVNLLTSLPGAWALLQRARHHHPTQQSELSKS</sequence>
<evidence type="ECO:0000256" key="3">
    <source>
        <dbReference type="ARBA" id="ARBA00022692"/>
    </source>
</evidence>
<comment type="caution">
    <text evidence="7">The sequence shown here is derived from an EMBL/GenBank/DDBJ whole genome shotgun (WGS) entry which is preliminary data.</text>
</comment>
<feature type="transmembrane region" description="Helical" evidence="6">
    <location>
        <begin position="7"/>
        <end position="25"/>
    </location>
</feature>